<evidence type="ECO:0000313" key="1">
    <source>
        <dbReference type="EMBL" id="GFO44656.1"/>
    </source>
</evidence>
<comment type="caution">
    <text evidence="1">The sequence shown here is derived from an EMBL/GenBank/DDBJ whole genome shotgun (WGS) entry which is preliminary data.</text>
</comment>
<dbReference type="Proteomes" id="UP000735302">
    <property type="component" value="Unassembled WGS sequence"/>
</dbReference>
<organism evidence="1 2">
    <name type="scientific">Plakobranchus ocellatus</name>
    <dbReference type="NCBI Taxonomy" id="259542"/>
    <lineage>
        <taxon>Eukaryota</taxon>
        <taxon>Metazoa</taxon>
        <taxon>Spiralia</taxon>
        <taxon>Lophotrochozoa</taxon>
        <taxon>Mollusca</taxon>
        <taxon>Gastropoda</taxon>
        <taxon>Heterobranchia</taxon>
        <taxon>Euthyneura</taxon>
        <taxon>Panpulmonata</taxon>
        <taxon>Sacoglossa</taxon>
        <taxon>Placobranchoidea</taxon>
        <taxon>Plakobranchidae</taxon>
        <taxon>Plakobranchus</taxon>
    </lineage>
</organism>
<sequence>MANLAVGTEVFDEYCTSTNSTSVAKCAKTVESHNKRIPSAKGKYPVEWQYVSITFECKHFGTHKITKASRLEKGKCKTLDLSVNFKLESHMSKGLQGDWTALALKNATVAIRGEQLGII</sequence>
<dbReference type="AlphaFoldDB" id="A0AAV4DLB1"/>
<protein>
    <submittedName>
        <fullName evidence="1">Uncharacterized protein</fullName>
    </submittedName>
</protein>
<dbReference type="EMBL" id="BLXT01007982">
    <property type="protein sequence ID" value="GFO44656.1"/>
    <property type="molecule type" value="Genomic_DNA"/>
</dbReference>
<accession>A0AAV4DLB1</accession>
<name>A0AAV4DLB1_9GAST</name>
<keyword evidence="2" id="KW-1185">Reference proteome</keyword>
<proteinExistence type="predicted"/>
<evidence type="ECO:0000313" key="2">
    <source>
        <dbReference type="Proteomes" id="UP000735302"/>
    </source>
</evidence>
<gene>
    <name evidence="1" type="ORF">PoB_007116100</name>
</gene>
<reference evidence="1 2" key="1">
    <citation type="journal article" date="2021" name="Elife">
        <title>Chloroplast acquisition without the gene transfer in kleptoplastic sea slugs, Plakobranchus ocellatus.</title>
        <authorList>
            <person name="Maeda T."/>
            <person name="Takahashi S."/>
            <person name="Yoshida T."/>
            <person name="Shimamura S."/>
            <person name="Takaki Y."/>
            <person name="Nagai Y."/>
            <person name="Toyoda A."/>
            <person name="Suzuki Y."/>
            <person name="Arimoto A."/>
            <person name="Ishii H."/>
            <person name="Satoh N."/>
            <person name="Nishiyama T."/>
            <person name="Hasebe M."/>
            <person name="Maruyama T."/>
            <person name="Minagawa J."/>
            <person name="Obokata J."/>
            <person name="Shigenobu S."/>
        </authorList>
    </citation>
    <scope>NUCLEOTIDE SEQUENCE [LARGE SCALE GENOMIC DNA]</scope>
</reference>